<dbReference type="OrthoDB" id="6382847at2759"/>
<keyword evidence="4" id="KW-1185">Reference proteome</keyword>
<dbReference type="InParanoid" id="E9GSX3"/>
<dbReference type="KEGG" id="dpx:DAPPUDRAFT_247680"/>
<evidence type="ECO:0000313" key="4">
    <source>
        <dbReference type="Proteomes" id="UP000000305"/>
    </source>
</evidence>
<evidence type="ECO:0000313" key="3">
    <source>
        <dbReference type="EMBL" id="EFX77509.1"/>
    </source>
</evidence>
<dbReference type="EMBL" id="GL732562">
    <property type="protein sequence ID" value="EFX77509.1"/>
    <property type="molecule type" value="Genomic_DNA"/>
</dbReference>
<gene>
    <name evidence="3" type="ORF">DAPPUDRAFT_247680</name>
</gene>
<keyword evidence="2" id="KW-0732">Signal</keyword>
<accession>E9GSX3</accession>
<evidence type="ECO:0000256" key="1">
    <source>
        <dbReference type="SAM" id="MobiDB-lite"/>
    </source>
</evidence>
<dbReference type="HOGENOM" id="CLU_2457060_0_0_1"/>
<dbReference type="AlphaFoldDB" id="E9GSX3"/>
<reference evidence="3 4" key="1">
    <citation type="journal article" date="2011" name="Science">
        <title>The ecoresponsive genome of Daphnia pulex.</title>
        <authorList>
            <person name="Colbourne J.K."/>
            <person name="Pfrender M.E."/>
            <person name="Gilbert D."/>
            <person name="Thomas W.K."/>
            <person name="Tucker A."/>
            <person name="Oakley T.H."/>
            <person name="Tokishita S."/>
            <person name="Aerts A."/>
            <person name="Arnold G.J."/>
            <person name="Basu M.K."/>
            <person name="Bauer D.J."/>
            <person name="Caceres C.E."/>
            <person name="Carmel L."/>
            <person name="Casola C."/>
            <person name="Choi J.H."/>
            <person name="Detter J.C."/>
            <person name="Dong Q."/>
            <person name="Dusheyko S."/>
            <person name="Eads B.D."/>
            <person name="Frohlich T."/>
            <person name="Geiler-Samerotte K.A."/>
            <person name="Gerlach D."/>
            <person name="Hatcher P."/>
            <person name="Jogdeo S."/>
            <person name="Krijgsveld J."/>
            <person name="Kriventseva E.V."/>
            <person name="Kultz D."/>
            <person name="Laforsch C."/>
            <person name="Lindquist E."/>
            <person name="Lopez J."/>
            <person name="Manak J.R."/>
            <person name="Muller J."/>
            <person name="Pangilinan J."/>
            <person name="Patwardhan R.P."/>
            <person name="Pitluck S."/>
            <person name="Pritham E.J."/>
            <person name="Rechtsteiner A."/>
            <person name="Rho M."/>
            <person name="Rogozin I.B."/>
            <person name="Sakarya O."/>
            <person name="Salamov A."/>
            <person name="Schaack S."/>
            <person name="Shapiro H."/>
            <person name="Shiga Y."/>
            <person name="Skalitzky C."/>
            <person name="Smith Z."/>
            <person name="Souvorov A."/>
            <person name="Sung W."/>
            <person name="Tang Z."/>
            <person name="Tsuchiya D."/>
            <person name="Tu H."/>
            <person name="Vos H."/>
            <person name="Wang M."/>
            <person name="Wolf Y.I."/>
            <person name="Yamagata H."/>
            <person name="Yamada T."/>
            <person name="Ye Y."/>
            <person name="Shaw J.R."/>
            <person name="Andrews J."/>
            <person name="Crease T.J."/>
            <person name="Tang H."/>
            <person name="Lucas S.M."/>
            <person name="Robertson H.M."/>
            <person name="Bork P."/>
            <person name="Koonin E.V."/>
            <person name="Zdobnov E.M."/>
            <person name="Grigoriev I.V."/>
            <person name="Lynch M."/>
            <person name="Boore J.L."/>
        </authorList>
    </citation>
    <scope>NUCLEOTIDE SEQUENCE [LARGE SCALE GENOMIC DNA]</scope>
</reference>
<name>E9GSX3_DAPPU</name>
<protein>
    <submittedName>
        <fullName evidence="3">Uncharacterized protein</fullName>
    </submittedName>
</protein>
<evidence type="ECO:0000256" key="2">
    <source>
        <dbReference type="SAM" id="SignalP"/>
    </source>
</evidence>
<feature type="region of interest" description="Disordered" evidence="1">
    <location>
        <begin position="47"/>
        <end position="89"/>
    </location>
</feature>
<proteinExistence type="predicted"/>
<feature type="signal peptide" evidence="2">
    <location>
        <begin position="1"/>
        <end position="28"/>
    </location>
</feature>
<sequence length="89" mass="9185">MAKVYMNTLKCFLLFGLVLVHGPDATKGKGRGGGGYGMSYGGGGGYGGGGPKISNGGPPNLPVTQMQMQRRQGAPTHLVHRPCVSNPKN</sequence>
<organism evidence="3 4">
    <name type="scientific">Daphnia pulex</name>
    <name type="common">Water flea</name>
    <dbReference type="NCBI Taxonomy" id="6669"/>
    <lineage>
        <taxon>Eukaryota</taxon>
        <taxon>Metazoa</taxon>
        <taxon>Ecdysozoa</taxon>
        <taxon>Arthropoda</taxon>
        <taxon>Crustacea</taxon>
        <taxon>Branchiopoda</taxon>
        <taxon>Diplostraca</taxon>
        <taxon>Cladocera</taxon>
        <taxon>Anomopoda</taxon>
        <taxon>Daphniidae</taxon>
        <taxon>Daphnia</taxon>
    </lineage>
</organism>
<feature type="chain" id="PRO_5003237414" evidence="2">
    <location>
        <begin position="29"/>
        <end position="89"/>
    </location>
</feature>
<dbReference type="Proteomes" id="UP000000305">
    <property type="component" value="Unassembled WGS sequence"/>
</dbReference>